<reference evidence="2 3" key="1">
    <citation type="submission" date="2016-10" db="EMBL/GenBank/DDBJ databases">
        <title>Genome sequence of the basidiomycete white-rot fungus Trametes pubescens.</title>
        <authorList>
            <person name="Makela M.R."/>
            <person name="Granchi Z."/>
            <person name="Peng M."/>
            <person name="De Vries R.P."/>
            <person name="Grigoriev I."/>
            <person name="Riley R."/>
            <person name="Hilden K."/>
        </authorList>
    </citation>
    <scope>NUCLEOTIDE SEQUENCE [LARGE SCALE GENOMIC DNA]</scope>
    <source>
        <strain evidence="2 3">FBCC735</strain>
    </source>
</reference>
<gene>
    <name evidence="2" type="ORF">TRAPUB_524</name>
</gene>
<feature type="signal peptide" evidence="1">
    <location>
        <begin position="1"/>
        <end position="19"/>
    </location>
</feature>
<sequence length="145" mass="14528">MQLSAIFVSIAALATAAFASPVSGTSGAIMSEAEFAHWLATTDADLTFIGERPNPLKPRSAQSTSVTYCTKRVGSLCGGSCNVYSGGATCLAAPNTACVGATHDVAFCDKTGCDGNCALLSTCGAPMGNGFCATPGAQSIIFSTL</sequence>
<dbReference type="EMBL" id="MNAD01001029">
    <property type="protein sequence ID" value="OJT08597.1"/>
    <property type="molecule type" value="Genomic_DNA"/>
</dbReference>
<dbReference type="AlphaFoldDB" id="A0A1M2VLY7"/>
<protein>
    <recommendedName>
        <fullName evidence="4">Protein priA</fullName>
    </recommendedName>
</protein>
<evidence type="ECO:0000313" key="3">
    <source>
        <dbReference type="Proteomes" id="UP000184267"/>
    </source>
</evidence>
<organism evidence="2 3">
    <name type="scientific">Trametes pubescens</name>
    <name type="common">White-rot fungus</name>
    <dbReference type="NCBI Taxonomy" id="154538"/>
    <lineage>
        <taxon>Eukaryota</taxon>
        <taxon>Fungi</taxon>
        <taxon>Dikarya</taxon>
        <taxon>Basidiomycota</taxon>
        <taxon>Agaricomycotina</taxon>
        <taxon>Agaricomycetes</taxon>
        <taxon>Polyporales</taxon>
        <taxon>Polyporaceae</taxon>
        <taxon>Trametes</taxon>
    </lineage>
</organism>
<proteinExistence type="predicted"/>
<evidence type="ECO:0000313" key="2">
    <source>
        <dbReference type="EMBL" id="OJT08597.1"/>
    </source>
</evidence>
<feature type="chain" id="PRO_5013335981" description="Protein priA" evidence="1">
    <location>
        <begin position="20"/>
        <end position="145"/>
    </location>
</feature>
<evidence type="ECO:0008006" key="4">
    <source>
        <dbReference type="Google" id="ProtNLM"/>
    </source>
</evidence>
<keyword evidence="1" id="KW-0732">Signal</keyword>
<comment type="caution">
    <text evidence="2">The sequence shown here is derived from an EMBL/GenBank/DDBJ whole genome shotgun (WGS) entry which is preliminary data.</text>
</comment>
<name>A0A1M2VLY7_TRAPU</name>
<dbReference type="Proteomes" id="UP000184267">
    <property type="component" value="Unassembled WGS sequence"/>
</dbReference>
<evidence type="ECO:0000256" key="1">
    <source>
        <dbReference type="SAM" id="SignalP"/>
    </source>
</evidence>
<dbReference type="OrthoDB" id="2985022at2759"/>
<keyword evidence="3" id="KW-1185">Reference proteome</keyword>
<dbReference type="OMA" id="AAPNTAC"/>
<accession>A0A1M2VLY7</accession>